<dbReference type="EMBL" id="JACEIK010000175">
    <property type="protein sequence ID" value="MCD7451593.1"/>
    <property type="molecule type" value="Genomic_DNA"/>
</dbReference>
<proteinExistence type="predicted"/>
<evidence type="ECO:0000313" key="3">
    <source>
        <dbReference type="Proteomes" id="UP000823775"/>
    </source>
</evidence>
<gene>
    <name evidence="2" type="ORF">HAX54_012754</name>
</gene>
<protein>
    <submittedName>
        <fullName evidence="2">Uncharacterized protein</fullName>
    </submittedName>
</protein>
<evidence type="ECO:0000256" key="1">
    <source>
        <dbReference type="SAM" id="MobiDB-lite"/>
    </source>
</evidence>
<reference evidence="2 3" key="1">
    <citation type="journal article" date="2021" name="BMC Genomics">
        <title>Datura genome reveals duplications of psychoactive alkaloid biosynthetic genes and high mutation rate following tissue culture.</title>
        <authorList>
            <person name="Rajewski A."/>
            <person name="Carter-House D."/>
            <person name="Stajich J."/>
            <person name="Litt A."/>
        </authorList>
    </citation>
    <scope>NUCLEOTIDE SEQUENCE [LARGE SCALE GENOMIC DNA]</scope>
    <source>
        <strain evidence="2">AR-01</strain>
    </source>
</reference>
<keyword evidence="3" id="KW-1185">Reference proteome</keyword>
<accession>A0ABS8RXT9</accession>
<dbReference type="Proteomes" id="UP000823775">
    <property type="component" value="Unassembled WGS sequence"/>
</dbReference>
<comment type="caution">
    <text evidence="2">The sequence shown here is derived from an EMBL/GenBank/DDBJ whole genome shotgun (WGS) entry which is preliminary data.</text>
</comment>
<name>A0ABS8RXT9_DATST</name>
<evidence type="ECO:0000313" key="2">
    <source>
        <dbReference type="EMBL" id="MCD7451593.1"/>
    </source>
</evidence>
<feature type="region of interest" description="Disordered" evidence="1">
    <location>
        <begin position="44"/>
        <end position="72"/>
    </location>
</feature>
<organism evidence="2 3">
    <name type="scientific">Datura stramonium</name>
    <name type="common">Jimsonweed</name>
    <name type="synonym">Common thornapple</name>
    <dbReference type="NCBI Taxonomy" id="4076"/>
    <lineage>
        <taxon>Eukaryota</taxon>
        <taxon>Viridiplantae</taxon>
        <taxon>Streptophyta</taxon>
        <taxon>Embryophyta</taxon>
        <taxon>Tracheophyta</taxon>
        <taxon>Spermatophyta</taxon>
        <taxon>Magnoliopsida</taxon>
        <taxon>eudicotyledons</taxon>
        <taxon>Gunneridae</taxon>
        <taxon>Pentapetalae</taxon>
        <taxon>asterids</taxon>
        <taxon>lamiids</taxon>
        <taxon>Solanales</taxon>
        <taxon>Solanaceae</taxon>
        <taxon>Solanoideae</taxon>
        <taxon>Datureae</taxon>
        <taxon>Datura</taxon>
    </lineage>
</organism>
<sequence length="107" mass="11998">MREERGGNTSDGGLEMVRNIGRSRRVLCGFPVVFRSSEGEEKECASVMSYRRRPGGEGEKRRGRRREGKDYEGDTWWSRRSAETGDRGERSDRCATAGGVLLLLAAK</sequence>